<name>A0A0D6LX56_9BILA</name>
<sequence length="59" mass="6599">MNLQLRPFIGTEDRKLRSWLGHEMCFYFAWTIFFFIAASVLAVAAARFAATGGWAVAAV</sequence>
<reference evidence="2 3" key="1">
    <citation type="submission" date="2013-05" db="EMBL/GenBank/DDBJ databases">
        <title>Draft genome of the parasitic nematode Anyclostoma ceylanicum.</title>
        <authorList>
            <person name="Mitreva M."/>
        </authorList>
    </citation>
    <scope>NUCLEOTIDE SEQUENCE [LARGE SCALE GENOMIC DNA]</scope>
</reference>
<evidence type="ECO:0000256" key="1">
    <source>
        <dbReference type="SAM" id="Phobius"/>
    </source>
</evidence>
<organism evidence="2 3">
    <name type="scientific">Ancylostoma ceylanicum</name>
    <dbReference type="NCBI Taxonomy" id="53326"/>
    <lineage>
        <taxon>Eukaryota</taxon>
        <taxon>Metazoa</taxon>
        <taxon>Ecdysozoa</taxon>
        <taxon>Nematoda</taxon>
        <taxon>Chromadorea</taxon>
        <taxon>Rhabditida</taxon>
        <taxon>Rhabditina</taxon>
        <taxon>Rhabditomorpha</taxon>
        <taxon>Strongyloidea</taxon>
        <taxon>Ancylostomatidae</taxon>
        <taxon>Ancylostomatinae</taxon>
        <taxon>Ancylostoma</taxon>
    </lineage>
</organism>
<evidence type="ECO:0000313" key="2">
    <source>
        <dbReference type="EMBL" id="EPB76394.1"/>
    </source>
</evidence>
<proteinExistence type="predicted"/>
<dbReference type="EMBL" id="KE124865">
    <property type="protein sequence ID" value="EPB76394.1"/>
    <property type="molecule type" value="Genomic_DNA"/>
</dbReference>
<dbReference type="AlphaFoldDB" id="A0A0D6LX56"/>
<evidence type="ECO:0000313" key="3">
    <source>
        <dbReference type="Proteomes" id="UP000054495"/>
    </source>
</evidence>
<feature type="transmembrane region" description="Helical" evidence="1">
    <location>
        <begin position="24"/>
        <end position="50"/>
    </location>
</feature>
<gene>
    <name evidence="2" type="ORF">ANCCEY_04504</name>
</gene>
<keyword evidence="1" id="KW-1133">Transmembrane helix</keyword>
<keyword evidence="1" id="KW-0472">Membrane</keyword>
<keyword evidence="3" id="KW-1185">Reference proteome</keyword>
<keyword evidence="1" id="KW-0812">Transmembrane</keyword>
<accession>A0A0D6LX56</accession>
<dbReference type="Proteomes" id="UP000054495">
    <property type="component" value="Unassembled WGS sequence"/>
</dbReference>
<protein>
    <submittedName>
        <fullName evidence="2">Uncharacterized protein</fullName>
    </submittedName>
</protein>